<dbReference type="EMBL" id="KL662162">
    <property type="protein sequence ID" value="KFM28105.1"/>
    <property type="molecule type" value="Genomic_DNA"/>
</dbReference>
<dbReference type="PANTHER" id="PTHR14269">
    <property type="entry name" value="CDP-DIACYLGLYCEROL--GLYCEROL-3-PHOSPHATE 3-PHOSPHATIDYLTRANSFERASE-RELATED"/>
    <property type="match status" value="1"/>
</dbReference>
<keyword evidence="7 11" id="KW-0472">Membrane</keyword>
<dbReference type="AlphaFoldDB" id="A0A087SQV1"/>
<dbReference type="Gene3D" id="1.20.120.1760">
    <property type="match status" value="1"/>
</dbReference>
<keyword evidence="4 11" id="KW-0812">Transmembrane</keyword>
<dbReference type="STRING" id="3075.A0A087SQV1"/>
<organism evidence="12 13">
    <name type="scientific">Auxenochlorella protothecoides</name>
    <name type="common">Green microalga</name>
    <name type="synonym">Chlorella protothecoides</name>
    <dbReference type="NCBI Taxonomy" id="3075"/>
    <lineage>
        <taxon>Eukaryota</taxon>
        <taxon>Viridiplantae</taxon>
        <taxon>Chlorophyta</taxon>
        <taxon>core chlorophytes</taxon>
        <taxon>Trebouxiophyceae</taxon>
        <taxon>Chlorellales</taxon>
        <taxon>Chlorellaceae</taxon>
        <taxon>Auxenochlorella</taxon>
    </lineage>
</organism>
<evidence type="ECO:0000256" key="4">
    <source>
        <dbReference type="ARBA" id="ARBA00022692"/>
    </source>
</evidence>
<evidence type="ECO:0000256" key="11">
    <source>
        <dbReference type="SAM" id="Phobius"/>
    </source>
</evidence>
<dbReference type="OrthoDB" id="10020554at2759"/>
<dbReference type="GO" id="GO:0008444">
    <property type="term" value="F:CDP-diacylglycerol-glycerol-3-phosphate 3-phosphatidyltransferase activity"/>
    <property type="evidence" value="ECO:0007669"/>
    <property type="project" value="TreeGrafter"/>
</dbReference>
<dbReference type="GO" id="GO:0046474">
    <property type="term" value="P:glycerophospholipid biosynthetic process"/>
    <property type="evidence" value="ECO:0007669"/>
    <property type="project" value="TreeGrafter"/>
</dbReference>
<keyword evidence="9" id="KW-1208">Phospholipid metabolism</keyword>
<feature type="transmembrane region" description="Helical" evidence="11">
    <location>
        <begin position="106"/>
        <end position="126"/>
    </location>
</feature>
<comment type="similarity">
    <text evidence="10">Belongs to the CDP-alcohol phosphatidyltransferase class-I family.</text>
</comment>
<sequence>MEDDPQLERKERIWTLPTALTLARVAAIPAFVALWYSPAPWAPAAATWLLLAASVTDFLDGYLARKLNVASEFGAFLDPVADKLMVSTALVLLSTAPIVAGRLAGDALLCPLAAAAIYFAALWPYMAGRRSCR</sequence>
<dbReference type="InterPro" id="IPR000462">
    <property type="entry name" value="CDP-OH_P_trans"/>
</dbReference>
<keyword evidence="5 11" id="KW-1133">Transmembrane helix</keyword>
<dbReference type="PANTHER" id="PTHR14269:SF62">
    <property type="entry name" value="CDP-DIACYLGLYCEROL--GLYCEROL-3-PHOSPHATE 3-PHOSPHATIDYLTRANSFERASE 1, CHLOROPLASTIC"/>
    <property type="match status" value="1"/>
</dbReference>
<dbReference type="Pfam" id="PF01066">
    <property type="entry name" value="CDP-OH_P_transf"/>
    <property type="match status" value="1"/>
</dbReference>
<comment type="subcellular location">
    <subcellularLocation>
        <location evidence="1">Membrane</location>
        <topology evidence="1">Multi-pass membrane protein</topology>
    </subcellularLocation>
</comment>
<evidence type="ECO:0000256" key="6">
    <source>
        <dbReference type="ARBA" id="ARBA00023098"/>
    </source>
</evidence>
<evidence type="ECO:0000256" key="7">
    <source>
        <dbReference type="ARBA" id="ARBA00023136"/>
    </source>
</evidence>
<evidence type="ECO:0000313" key="13">
    <source>
        <dbReference type="Proteomes" id="UP000028924"/>
    </source>
</evidence>
<accession>A0A087SQV1</accession>
<reference evidence="12 13" key="1">
    <citation type="journal article" date="2014" name="BMC Genomics">
        <title>Oil accumulation mechanisms of the oleaginous microalga Chlorella protothecoides revealed through its genome, transcriptomes, and proteomes.</title>
        <authorList>
            <person name="Gao C."/>
            <person name="Wang Y."/>
            <person name="Shen Y."/>
            <person name="Yan D."/>
            <person name="He X."/>
            <person name="Dai J."/>
            <person name="Wu Q."/>
        </authorList>
    </citation>
    <scope>NUCLEOTIDE SEQUENCE [LARGE SCALE GENOMIC DNA]</scope>
    <source>
        <strain evidence="12 13">0710</strain>
    </source>
</reference>
<evidence type="ECO:0000256" key="9">
    <source>
        <dbReference type="ARBA" id="ARBA00023264"/>
    </source>
</evidence>
<evidence type="ECO:0000256" key="10">
    <source>
        <dbReference type="RuleBase" id="RU003750"/>
    </source>
</evidence>
<evidence type="ECO:0000256" key="5">
    <source>
        <dbReference type="ARBA" id="ARBA00022989"/>
    </source>
</evidence>
<dbReference type="GO" id="GO:0016020">
    <property type="term" value="C:membrane"/>
    <property type="evidence" value="ECO:0007669"/>
    <property type="project" value="UniProtKB-SubCell"/>
</dbReference>
<dbReference type="RefSeq" id="XP_011401117.1">
    <property type="nucleotide sequence ID" value="XM_011402815.1"/>
</dbReference>
<evidence type="ECO:0000256" key="2">
    <source>
        <dbReference type="ARBA" id="ARBA00022516"/>
    </source>
</evidence>
<dbReference type="KEGG" id="apro:F751_5216"/>
<dbReference type="eggNOG" id="KOG1617">
    <property type="taxonomic scope" value="Eukaryota"/>
</dbReference>
<keyword evidence="13" id="KW-1185">Reference proteome</keyword>
<keyword evidence="6" id="KW-0443">Lipid metabolism</keyword>
<name>A0A087SQV1_AUXPR</name>
<dbReference type="InterPro" id="IPR048254">
    <property type="entry name" value="CDP_ALCOHOL_P_TRANSF_CS"/>
</dbReference>
<protein>
    <submittedName>
        <fullName evidence="12">CDP-diacylglycerol-glycerol-3-phosphate 3-phosphatidyltransferase</fullName>
    </submittedName>
</protein>
<evidence type="ECO:0000256" key="8">
    <source>
        <dbReference type="ARBA" id="ARBA00023209"/>
    </source>
</evidence>
<dbReference type="PROSITE" id="PS00379">
    <property type="entry name" value="CDP_ALCOHOL_P_TRANSF"/>
    <property type="match status" value="1"/>
</dbReference>
<feature type="transmembrane region" description="Helical" evidence="11">
    <location>
        <begin position="12"/>
        <end position="35"/>
    </location>
</feature>
<dbReference type="Proteomes" id="UP000028924">
    <property type="component" value="Unassembled WGS sequence"/>
</dbReference>
<dbReference type="InterPro" id="IPR050324">
    <property type="entry name" value="CDP-alcohol_PTase-I"/>
</dbReference>
<dbReference type="InterPro" id="IPR043130">
    <property type="entry name" value="CDP-OH_PTrfase_TM_dom"/>
</dbReference>
<dbReference type="GeneID" id="23616607"/>
<gene>
    <name evidence="12" type="ORF">F751_5216</name>
</gene>
<evidence type="ECO:0000256" key="3">
    <source>
        <dbReference type="ARBA" id="ARBA00022679"/>
    </source>
</evidence>
<proteinExistence type="inferred from homology"/>
<keyword evidence="8" id="KW-0594">Phospholipid biosynthesis</keyword>
<evidence type="ECO:0000313" key="12">
    <source>
        <dbReference type="EMBL" id="KFM28105.1"/>
    </source>
</evidence>
<evidence type="ECO:0000256" key="1">
    <source>
        <dbReference type="ARBA" id="ARBA00004141"/>
    </source>
</evidence>
<keyword evidence="3 10" id="KW-0808">Transferase</keyword>
<keyword evidence="2" id="KW-0444">Lipid biosynthesis</keyword>